<dbReference type="PANTHER" id="PTHR16317">
    <property type="entry name" value="INTEGRIN ALPHA REPEAT DOMAIN-CONTAINING"/>
    <property type="match status" value="1"/>
</dbReference>
<dbReference type="InterPro" id="IPR031793">
    <property type="entry name" value="KICSTOR_ITFG2"/>
</dbReference>
<dbReference type="STRING" id="215637.A0A4P9ZLF1"/>
<accession>A0A4P9ZLF1</accession>
<gene>
    <name evidence="2" type="ORF">BJ085DRAFT_35108</name>
</gene>
<proteinExistence type="predicted"/>
<dbReference type="SUPFAM" id="SSF69318">
    <property type="entry name" value="Integrin alpha N-terminal domain"/>
    <property type="match status" value="1"/>
</dbReference>
<dbReference type="PANTHER" id="PTHR16317:SF1">
    <property type="entry name" value="KICSTOR COMPLEX PROTEIN ITFG2"/>
    <property type="match status" value="1"/>
</dbReference>
<dbReference type="Proteomes" id="UP000268162">
    <property type="component" value="Unassembled WGS sequence"/>
</dbReference>
<dbReference type="EMBL" id="ML003437">
    <property type="protein sequence ID" value="RKP33963.1"/>
    <property type="molecule type" value="Genomic_DNA"/>
</dbReference>
<feature type="region of interest" description="Disordered" evidence="1">
    <location>
        <begin position="184"/>
        <end position="230"/>
    </location>
</feature>
<organism evidence="2 3">
    <name type="scientific">Dimargaris cristalligena</name>
    <dbReference type="NCBI Taxonomy" id="215637"/>
    <lineage>
        <taxon>Eukaryota</taxon>
        <taxon>Fungi</taxon>
        <taxon>Fungi incertae sedis</taxon>
        <taxon>Zoopagomycota</taxon>
        <taxon>Kickxellomycotina</taxon>
        <taxon>Dimargaritomycetes</taxon>
        <taxon>Dimargaritales</taxon>
        <taxon>Dimargaritaceae</taxon>
        <taxon>Dimargaris</taxon>
    </lineage>
</organism>
<dbReference type="InterPro" id="IPR028994">
    <property type="entry name" value="Integrin_alpha_N"/>
</dbReference>
<evidence type="ECO:0000313" key="3">
    <source>
        <dbReference type="Proteomes" id="UP000268162"/>
    </source>
</evidence>
<dbReference type="AlphaFoldDB" id="A0A4P9ZLF1"/>
<evidence type="ECO:0000313" key="2">
    <source>
        <dbReference type="EMBL" id="RKP33963.1"/>
    </source>
</evidence>
<dbReference type="GO" id="GO:0032006">
    <property type="term" value="P:regulation of TOR signaling"/>
    <property type="evidence" value="ECO:0007669"/>
    <property type="project" value="TreeGrafter"/>
</dbReference>
<name>A0A4P9ZLF1_9FUNG</name>
<reference evidence="3" key="1">
    <citation type="journal article" date="2018" name="Nat. Microbiol.">
        <title>Leveraging single-cell genomics to expand the fungal tree of life.</title>
        <authorList>
            <person name="Ahrendt S.R."/>
            <person name="Quandt C.A."/>
            <person name="Ciobanu D."/>
            <person name="Clum A."/>
            <person name="Salamov A."/>
            <person name="Andreopoulos B."/>
            <person name="Cheng J.F."/>
            <person name="Woyke T."/>
            <person name="Pelin A."/>
            <person name="Henrissat B."/>
            <person name="Reynolds N.K."/>
            <person name="Benny G.L."/>
            <person name="Smith M.E."/>
            <person name="James T.Y."/>
            <person name="Grigoriev I.V."/>
        </authorList>
    </citation>
    <scope>NUCLEOTIDE SEQUENCE [LARGE SCALE GENOMIC DNA]</scope>
    <source>
        <strain evidence="3">RSA 468</strain>
    </source>
</reference>
<keyword evidence="3" id="KW-1185">Reference proteome</keyword>
<evidence type="ECO:0000256" key="1">
    <source>
        <dbReference type="SAM" id="MobiDB-lite"/>
    </source>
</evidence>
<protein>
    <submittedName>
        <fullName evidence="2">Uncharacterized protein</fullName>
    </submittedName>
</protein>
<sequence length="230" mass="24831">MRTISLVERIKWEVHESINPRALAIGDVTNDQNNELVVGTTQGKLLIYRGQGHSYAMPGAAKNSHLILPEMQPWALYPNLGIVTVVAIGDLRTCGHNSIACLCSSGELYIFDFPWRMADVAQLNSRFGCQPDNISRGDQWQTDPVALRCPGWQTTAPSLGDTLDPSGLPRCLNANLLHIPPPLHTTDPGVANATSKTPVTEPVQESPHLSHGRKASISSTLASAVGINGR</sequence>